<dbReference type="SUPFAM" id="SSF141734">
    <property type="entry name" value="HisI-like"/>
    <property type="match status" value="1"/>
</dbReference>
<evidence type="ECO:0000256" key="4">
    <source>
        <dbReference type="ARBA" id="ARBA00005204"/>
    </source>
</evidence>
<dbReference type="GO" id="GO:0005524">
    <property type="term" value="F:ATP binding"/>
    <property type="evidence" value="ECO:0007669"/>
    <property type="project" value="UniProtKB-KW"/>
</dbReference>
<evidence type="ECO:0000256" key="8">
    <source>
        <dbReference type="ARBA" id="ARBA00022840"/>
    </source>
</evidence>
<evidence type="ECO:0000256" key="5">
    <source>
        <dbReference type="ARBA" id="ARBA00022605"/>
    </source>
</evidence>
<comment type="pathway">
    <text evidence="4">Amino-acid biosynthesis; L-histidine biosynthesis; L-histidine from 5-phospho-alpha-D-ribose 1-diphosphate: step 2/9.</text>
</comment>
<dbReference type="EMBL" id="JBGBPQ010000028">
    <property type="protein sequence ID" value="KAL1496852.1"/>
    <property type="molecule type" value="Genomic_DNA"/>
</dbReference>
<evidence type="ECO:0000256" key="9">
    <source>
        <dbReference type="ARBA" id="ARBA00023102"/>
    </source>
</evidence>
<evidence type="ECO:0000256" key="3">
    <source>
        <dbReference type="ARBA" id="ARBA00005169"/>
    </source>
</evidence>
<dbReference type="GO" id="GO:0004635">
    <property type="term" value="F:phosphoribosyl-AMP cyclohydrolase activity"/>
    <property type="evidence" value="ECO:0007669"/>
    <property type="project" value="UniProtKB-EC"/>
</dbReference>
<dbReference type="Pfam" id="PF01502">
    <property type="entry name" value="PRA-CH"/>
    <property type="match status" value="1"/>
</dbReference>
<accession>A0AB34IEB8</accession>
<evidence type="ECO:0000256" key="7">
    <source>
        <dbReference type="ARBA" id="ARBA00022801"/>
    </source>
</evidence>
<keyword evidence="10" id="KW-0511">Multifunctional enzyme</keyword>
<feature type="domain" description="Phosphoribosyl-AMP cyclohydrolase" evidence="11">
    <location>
        <begin position="269"/>
        <end position="343"/>
    </location>
</feature>
<keyword evidence="5" id="KW-0028">Amino-acid biosynthesis</keyword>
<keyword evidence="8" id="KW-0067">ATP-binding</keyword>
<dbReference type="InterPro" id="IPR002496">
    <property type="entry name" value="PRib_AMP_CycHydrolase_dom"/>
</dbReference>
<proteinExistence type="predicted"/>
<keyword evidence="13" id="KW-1185">Reference proteome</keyword>
<dbReference type="InterPro" id="IPR038019">
    <property type="entry name" value="PRib_AMP_CycHydrolase_sf"/>
</dbReference>
<dbReference type="InterPro" id="IPR008179">
    <property type="entry name" value="HisE"/>
</dbReference>
<sequence>MLVPLVPLDAPLETARRLGVAGLLALGLPPDAPPPSAATLPLLATTPCLVGPFLPHNFASAHAWLHAGARLALLSLPPSTPPDALAAAARAAIASAALPPERVLLLLEWPAEGLAAALGALVESLAAPRGEGCFECTRAETVGVAGGVLLCLPARGRREELLAAVAGVARADRLKVIVAAAAVAGGGAKEVGALDKRGIDVLARGVLDAAAAGGGGGEGGGGMAAVLRQVAEGAALEVGACLAACCRTDREDGLFATVVEELGGGSLGLVYSSAESIRAAVRDGRGIYWSRSRGGLWRKGDSSGAWQTLHRIRLDCDHDALRFTVTQHGEPPAFCHKASLTCWGEPGGLRALQGMLYSRKRDAPAGSYTKRLFEDPKLLRNKLVEEAQELAEAEEPDHVASEAADLMYFAMVRCVAAGVGIAEIESHLDRRALKLQRRPGNDKKERNAAAEKILREAKGSSSPPQPAAPVQPRGSLLFPAAVLLIGLAAVVRSRG</sequence>
<dbReference type="Pfam" id="PF01503">
    <property type="entry name" value="PRA-PH"/>
    <property type="match status" value="1"/>
</dbReference>
<dbReference type="Gene3D" id="3.10.20.810">
    <property type="entry name" value="Phosphoribosyl-AMP cyclohydrolase"/>
    <property type="match status" value="1"/>
</dbReference>
<dbReference type="InterPro" id="IPR021130">
    <property type="entry name" value="PRib-ATP_PPHydrolase-like"/>
</dbReference>
<dbReference type="SUPFAM" id="SSF101386">
    <property type="entry name" value="all-alpha NTP pyrophosphatases"/>
    <property type="match status" value="1"/>
</dbReference>
<dbReference type="GO" id="GO:0004636">
    <property type="term" value="F:phosphoribosyl-ATP diphosphatase activity"/>
    <property type="evidence" value="ECO:0007669"/>
    <property type="project" value="UniProtKB-EC"/>
</dbReference>
<evidence type="ECO:0000259" key="11">
    <source>
        <dbReference type="Pfam" id="PF01502"/>
    </source>
</evidence>
<dbReference type="PANTHER" id="PTHR42945:SF1">
    <property type="entry name" value="HISTIDINE BIOSYNTHESIS BIFUNCTIONAL PROTEIN HIS7"/>
    <property type="match status" value="1"/>
</dbReference>
<keyword evidence="9" id="KW-0368">Histidine biosynthesis</keyword>
<reference evidence="12 13" key="1">
    <citation type="journal article" date="2024" name="Science">
        <title>Giant polyketide synthase enzymes in the biosynthesis of giant marine polyether toxins.</title>
        <authorList>
            <person name="Fallon T.R."/>
            <person name="Shende V.V."/>
            <person name="Wierzbicki I.H."/>
            <person name="Pendleton A.L."/>
            <person name="Watervoot N.F."/>
            <person name="Auber R.P."/>
            <person name="Gonzalez D.J."/>
            <person name="Wisecaver J.H."/>
            <person name="Moore B.S."/>
        </authorList>
    </citation>
    <scope>NUCLEOTIDE SEQUENCE [LARGE SCALE GENOMIC DNA]</scope>
    <source>
        <strain evidence="12 13">12B1</strain>
    </source>
</reference>
<evidence type="ECO:0000313" key="12">
    <source>
        <dbReference type="EMBL" id="KAL1496852.1"/>
    </source>
</evidence>
<comment type="pathway">
    <text evidence="3">Amino-acid biosynthesis; L-histidine biosynthesis; L-histidine from 5-phospho-alpha-D-ribose 1-diphosphate: step 3/9.</text>
</comment>
<dbReference type="Proteomes" id="UP001515480">
    <property type="component" value="Unassembled WGS sequence"/>
</dbReference>
<dbReference type="CDD" id="cd11546">
    <property type="entry name" value="NTP-PPase_His4"/>
    <property type="match status" value="1"/>
</dbReference>
<evidence type="ECO:0000256" key="2">
    <source>
        <dbReference type="ARBA" id="ARBA00001460"/>
    </source>
</evidence>
<keyword evidence="7" id="KW-0378">Hydrolase</keyword>
<name>A0AB34IEB8_PRYPA</name>
<organism evidence="12 13">
    <name type="scientific">Prymnesium parvum</name>
    <name type="common">Toxic golden alga</name>
    <dbReference type="NCBI Taxonomy" id="97485"/>
    <lineage>
        <taxon>Eukaryota</taxon>
        <taxon>Haptista</taxon>
        <taxon>Haptophyta</taxon>
        <taxon>Prymnesiophyceae</taxon>
        <taxon>Prymnesiales</taxon>
        <taxon>Prymnesiaceae</taxon>
        <taxon>Prymnesium</taxon>
    </lineage>
</organism>
<gene>
    <name evidence="12" type="ORF">AB1Y20_014438</name>
</gene>
<keyword evidence="6" id="KW-0547">Nucleotide-binding</keyword>
<dbReference type="FunFam" id="1.10.287.1080:FF:000002">
    <property type="entry name" value="Histidine biosynthesis bifunctional protein HisIE"/>
    <property type="match status" value="1"/>
</dbReference>
<evidence type="ECO:0000313" key="13">
    <source>
        <dbReference type="Proteomes" id="UP001515480"/>
    </source>
</evidence>
<evidence type="ECO:0000256" key="6">
    <source>
        <dbReference type="ARBA" id="ARBA00022741"/>
    </source>
</evidence>
<evidence type="ECO:0000256" key="10">
    <source>
        <dbReference type="ARBA" id="ARBA00023268"/>
    </source>
</evidence>
<protein>
    <recommendedName>
        <fullName evidence="11">Phosphoribosyl-AMP cyclohydrolase domain-containing protein</fullName>
    </recommendedName>
</protein>
<dbReference type="NCBIfam" id="TIGR03188">
    <property type="entry name" value="histidine_hisI"/>
    <property type="match status" value="1"/>
</dbReference>
<evidence type="ECO:0000256" key="1">
    <source>
        <dbReference type="ARBA" id="ARBA00000024"/>
    </source>
</evidence>
<comment type="catalytic activity">
    <reaction evidence="2">
        <text>1-(5-phospho-beta-D-ribosyl)-ATP + H2O = 1-(5-phospho-beta-D-ribosyl)-5'-AMP + diphosphate + H(+)</text>
        <dbReference type="Rhea" id="RHEA:22828"/>
        <dbReference type="ChEBI" id="CHEBI:15377"/>
        <dbReference type="ChEBI" id="CHEBI:15378"/>
        <dbReference type="ChEBI" id="CHEBI:33019"/>
        <dbReference type="ChEBI" id="CHEBI:59457"/>
        <dbReference type="ChEBI" id="CHEBI:73183"/>
        <dbReference type="EC" id="3.6.1.31"/>
    </reaction>
</comment>
<dbReference type="Gene3D" id="1.10.287.1080">
    <property type="entry name" value="MazG-like"/>
    <property type="match status" value="1"/>
</dbReference>
<dbReference type="GO" id="GO:0000105">
    <property type="term" value="P:L-histidine biosynthetic process"/>
    <property type="evidence" value="ECO:0007669"/>
    <property type="project" value="UniProtKB-KW"/>
</dbReference>
<dbReference type="PANTHER" id="PTHR42945">
    <property type="entry name" value="HISTIDINE BIOSYNTHESIS BIFUNCTIONAL PROTEIN"/>
    <property type="match status" value="1"/>
</dbReference>
<comment type="caution">
    <text evidence="12">The sequence shown here is derived from an EMBL/GenBank/DDBJ whole genome shotgun (WGS) entry which is preliminary data.</text>
</comment>
<dbReference type="AlphaFoldDB" id="A0AB34IEB8"/>
<comment type="catalytic activity">
    <reaction evidence="1">
        <text>1-(5-phospho-beta-D-ribosyl)-5'-AMP + H2O = 1-(5-phospho-beta-D-ribosyl)-5-[(5-phospho-beta-D-ribosylamino)methylideneamino]imidazole-4-carboxamide</text>
        <dbReference type="Rhea" id="RHEA:20049"/>
        <dbReference type="ChEBI" id="CHEBI:15377"/>
        <dbReference type="ChEBI" id="CHEBI:58435"/>
        <dbReference type="ChEBI" id="CHEBI:59457"/>
        <dbReference type="EC" id="3.5.4.19"/>
    </reaction>
</comment>